<accession>A0AAD6TBB9</accession>
<feature type="coiled-coil region" evidence="1">
    <location>
        <begin position="99"/>
        <end position="179"/>
    </location>
</feature>
<organism evidence="2 3">
    <name type="scientific">Mycena alexandri</name>
    <dbReference type="NCBI Taxonomy" id="1745969"/>
    <lineage>
        <taxon>Eukaryota</taxon>
        <taxon>Fungi</taxon>
        <taxon>Dikarya</taxon>
        <taxon>Basidiomycota</taxon>
        <taxon>Agaricomycotina</taxon>
        <taxon>Agaricomycetes</taxon>
        <taxon>Agaricomycetidae</taxon>
        <taxon>Agaricales</taxon>
        <taxon>Marasmiineae</taxon>
        <taxon>Mycenaceae</taxon>
        <taxon>Mycena</taxon>
    </lineage>
</organism>
<proteinExistence type="predicted"/>
<protein>
    <submittedName>
        <fullName evidence="2">Uncharacterized protein</fullName>
    </submittedName>
</protein>
<dbReference type="AlphaFoldDB" id="A0AAD6TBB9"/>
<reference evidence="2" key="1">
    <citation type="submission" date="2023-03" db="EMBL/GenBank/DDBJ databases">
        <title>Massive genome expansion in bonnet fungi (Mycena s.s.) driven by repeated elements and novel gene families across ecological guilds.</title>
        <authorList>
            <consortium name="Lawrence Berkeley National Laboratory"/>
            <person name="Harder C.B."/>
            <person name="Miyauchi S."/>
            <person name="Viragh M."/>
            <person name="Kuo A."/>
            <person name="Thoen E."/>
            <person name="Andreopoulos B."/>
            <person name="Lu D."/>
            <person name="Skrede I."/>
            <person name="Drula E."/>
            <person name="Henrissat B."/>
            <person name="Morin E."/>
            <person name="Kohler A."/>
            <person name="Barry K."/>
            <person name="LaButti K."/>
            <person name="Morin E."/>
            <person name="Salamov A."/>
            <person name="Lipzen A."/>
            <person name="Mereny Z."/>
            <person name="Hegedus B."/>
            <person name="Baldrian P."/>
            <person name="Stursova M."/>
            <person name="Weitz H."/>
            <person name="Taylor A."/>
            <person name="Grigoriev I.V."/>
            <person name="Nagy L.G."/>
            <person name="Martin F."/>
            <person name="Kauserud H."/>
        </authorList>
    </citation>
    <scope>NUCLEOTIDE SEQUENCE</scope>
    <source>
        <strain evidence="2">CBHHK200</strain>
    </source>
</reference>
<comment type="caution">
    <text evidence="2">The sequence shown here is derived from an EMBL/GenBank/DDBJ whole genome shotgun (WGS) entry which is preliminary data.</text>
</comment>
<evidence type="ECO:0000256" key="1">
    <source>
        <dbReference type="SAM" id="Coils"/>
    </source>
</evidence>
<dbReference type="Proteomes" id="UP001218188">
    <property type="component" value="Unassembled WGS sequence"/>
</dbReference>
<sequence length="421" mass="48145">MQITTLNFVVPELEEIANLDRGIKGKTAVVYLNALAVQVMIGTAEKLELFKTIPRLDQKRLVQTIAMIRAADAARHDRENSADHYYHLRTHTYLLSEQVDVMSQEIHSLKEQCANLQIQVETAKDNLTKSLGELEHREDEYAKLVARFDETEAQGVETVERLEERIAATSLDLSKEKRQSMEWKAKDQEKYNQLTTQAKALSECELALADTQEQLKDRELLLGKNEQHCFKLEAELKATHSHSGSCFASNLLINSEAALKQEIEKQNKTLTGLHVRITELELKMSEEMAKVDELHLELKQTQDASIMVQGDVARYLEVVRIKEAEIENLEDQLYTSHQHSTNQQGPLLDLQLQLEAQEEAITFNELIVPICLLAVNNSRLQILLQNAQRKILEMHRNNHTAVNQLVVTISLRMFLTSNSFW</sequence>
<feature type="coiled-coil region" evidence="1">
    <location>
        <begin position="277"/>
        <end position="332"/>
    </location>
</feature>
<evidence type="ECO:0000313" key="2">
    <source>
        <dbReference type="EMBL" id="KAJ7041268.1"/>
    </source>
</evidence>
<evidence type="ECO:0000313" key="3">
    <source>
        <dbReference type="Proteomes" id="UP001218188"/>
    </source>
</evidence>
<keyword evidence="3" id="KW-1185">Reference proteome</keyword>
<name>A0AAD6TBB9_9AGAR</name>
<keyword evidence="1" id="KW-0175">Coiled coil</keyword>
<gene>
    <name evidence="2" type="ORF">C8F04DRAFT_1177447</name>
</gene>
<dbReference type="EMBL" id="JARJCM010000018">
    <property type="protein sequence ID" value="KAJ7041268.1"/>
    <property type="molecule type" value="Genomic_DNA"/>
</dbReference>